<accession>A0A3T1D363</accession>
<dbReference type="RefSeq" id="WP_162309298.1">
    <property type="nucleotide sequence ID" value="NZ_AP019400.1"/>
</dbReference>
<evidence type="ECO:0000256" key="2">
    <source>
        <dbReference type="SAM" id="SignalP"/>
    </source>
</evidence>
<dbReference type="InterPro" id="IPR036582">
    <property type="entry name" value="Mao_N_sf"/>
</dbReference>
<feature type="signal peptide" evidence="2">
    <location>
        <begin position="1"/>
        <end position="26"/>
    </location>
</feature>
<feature type="compositionally biased region" description="Low complexity" evidence="1">
    <location>
        <begin position="108"/>
        <end position="146"/>
    </location>
</feature>
<evidence type="ECO:0000259" key="3">
    <source>
        <dbReference type="Pfam" id="PF07833"/>
    </source>
</evidence>
<dbReference type="Gene3D" id="3.30.457.10">
    <property type="entry name" value="Copper amine oxidase-like, N-terminal domain"/>
    <property type="match status" value="1"/>
</dbReference>
<evidence type="ECO:0000256" key="1">
    <source>
        <dbReference type="SAM" id="MobiDB-lite"/>
    </source>
</evidence>
<feature type="region of interest" description="Disordered" evidence="1">
    <location>
        <begin position="90"/>
        <end position="162"/>
    </location>
</feature>
<dbReference type="KEGG" id="cohn:KCTCHS21_18440"/>
<proteinExistence type="predicted"/>
<dbReference type="SUPFAM" id="SSF55383">
    <property type="entry name" value="Copper amine oxidase, domain N"/>
    <property type="match status" value="1"/>
</dbReference>
<keyword evidence="5" id="KW-1185">Reference proteome</keyword>
<dbReference type="EMBL" id="AP019400">
    <property type="protein sequence ID" value="BBI32445.1"/>
    <property type="molecule type" value="Genomic_DNA"/>
</dbReference>
<dbReference type="InterPro" id="IPR012854">
    <property type="entry name" value="Cu_amine_oxidase-like_N"/>
</dbReference>
<feature type="domain" description="Copper amine oxidase-like N-terminal" evidence="3">
    <location>
        <begin position="61"/>
        <end position="101"/>
    </location>
</feature>
<name>A0A3T1D363_9BACL</name>
<dbReference type="Proteomes" id="UP000289856">
    <property type="component" value="Chromosome"/>
</dbReference>
<sequence length="342" mass="36495">MQIKKSVFVSTLLACSLVFTTVGVTASNGIQNITAALNKNIKFVLDGSSWQPKDPKGNNLSALVYNGSTYVPLKSVSEALGAEVDWNPKTTTITINSGGDQSGIPYLDGDNTSNSSNGSSNSGSNSGSSNSGGSNSSGSNNSSSSDNSDDNAPVSTGNLGSFDKPVPFGKTLTFNDSYSYESNDKKDFIKTSVTYSYTVTKTEPITRDKIQELGFRKPEANAAIDYLLVTIKFSANNAKLVKSSNKDEYLNVYFKPSIWGVKTTEKSSIIGGNTSGFDGSLGRATDTATDLRKLKVGESASFSASGKFILPIYKNAENYLVISKDNKSSNNSDDYLTYFKLK</sequence>
<feature type="chain" id="PRO_5019523575" description="Copper amine oxidase-like N-terminal domain-containing protein" evidence="2">
    <location>
        <begin position="27"/>
        <end position="342"/>
    </location>
</feature>
<feature type="compositionally biased region" description="Polar residues" evidence="1">
    <location>
        <begin position="90"/>
        <end position="99"/>
    </location>
</feature>
<evidence type="ECO:0000313" key="4">
    <source>
        <dbReference type="EMBL" id="BBI32445.1"/>
    </source>
</evidence>
<organism evidence="4 5">
    <name type="scientific">Cohnella abietis</name>
    <dbReference type="NCBI Taxonomy" id="2507935"/>
    <lineage>
        <taxon>Bacteria</taxon>
        <taxon>Bacillati</taxon>
        <taxon>Bacillota</taxon>
        <taxon>Bacilli</taxon>
        <taxon>Bacillales</taxon>
        <taxon>Paenibacillaceae</taxon>
        <taxon>Cohnella</taxon>
    </lineage>
</organism>
<dbReference type="AlphaFoldDB" id="A0A3T1D363"/>
<protein>
    <recommendedName>
        <fullName evidence="3">Copper amine oxidase-like N-terminal domain-containing protein</fullName>
    </recommendedName>
</protein>
<evidence type="ECO:0000313" key="5">
    <source>
        <dbReference type="Proteomes" id="UP000289856"/>
    </source>
</evidence>
<dbReference type="Pfam" id="PF07833">
    <property type="entry name" value="Cu_amine_oxidN1"/>
    <property type="match status" value="1"/>
</dbReference>
<gene>
    <name evidence="4" type="ORF">KCTCHS21_18440</name>
</gene>
<keyword evidence="2" id="KW-0732">Signal</keyword>
<reference evidence="4 5" key="1">
    <citation type="submission" date="2019-01" db="EMBL/GenBank/DDBJ databases">
        <title>Complete genome sequence of Cohnella hallensis HS21 isolated from Korean fir (Abies koreana) rhizospheric soil.</title>
        <authorList>
            <person name="Jiang L."/>
            <person name="Kang S.W."/>
            <person name="Kim S."/>
            <person name="Jung J."/>
            <person name="Kim C.Y."/>
            <person name="Kim D.H."/>
            <person name="Kim S.W."/>
            <person name="Lee J."/>
        </authorList>
    </citation>
    <scope>NUCLEOTIDE SEQUENCE [LARGE SCALE GENOMIC DNA]</scope>
    <source>
        <strain evidence="4 5">HS21</strain>
    </source>
</reference>